<dbReference type="Proteomes" id="UP000054466">
    <property type="component" value="Unassembled WGS sequence"/>
</dbReference>
<dbReference type="RefSeq" id="XP_016247450.1">
    <property type="nucleotide sequence ID" value="XM_016394031.1"/>
</dbReference>
<dbReference type="PANTHER" id="PTHR40624:SF1">
    <property type="entry name" value="BIOSYNTHESIS MONOOXYGENASE, PUTATIVE (AFU_ORTHOLOGUE AFUA_1G12025)-RELATED"/>
    <property type="match status" value="1"/>
</dbReference>
<dbReference type="EMBL" id="KN847043">
    <property type="protein sequence ID" value="KIW27234.1"/>
    <property type="molecule type" value="Genomic_DNA"/>
</dbReference>
<gene>
    <name evidence="2" type="ORF">PV07_06992</name>
</gene>
<dbReference type="InterPro" id="IPR007138">
    <property type="entry name" value="ABM_dom"/>
</dbReference>
<feature type="domain" description="ABM" evidence="1">
    <location>
        <begin position="1"/>
        <end position="93"/>
    </location>
</feature>
<name>A0A0D2CUD1_9EURO</name>
<dbReference type="STRING" id="569365.A0A0D2CUD1"/>
<reference evidence="2 3" key="1">
    <citation type="submission" date="2015-01" db="EMBL/GenBank/DDBJ databases">
        <title>The Genome Sequence of Cladophialophora immunda CBS83496.</title>
        <authorList>
            <consortium name="The Broad Institute Genomics Platform"/>
            <person name="Cuomo C."/>
            <person name="de Hoog S."/>
            <person name="Gorbushina A."/>
            <person name="Stielow B."/>
            <person name="Teixiera M."/>
            <person name="Abouelleil A."/>
            <person name="Chapman S.B."/>
            <person name="Priest M."/>
            <person name="Young S.K."/>
            <person name="Wortman J."/>
            <person name="Nusbaum C."/>
            <person name="Birren B."/>
        </authorList>
    </citation>
    <scope>NUCLEOTIDE SEQUENCE [LARGE SCALE GENOMIC DNA]</scope>
    <source>
        <strain evidence="2 3">CBS 83496</strain>
    </source>
</reference>
<dbReference type="OrthoDB" id="10011777at2759"/>
<dbReference type="PROSITE" id="PS51725">
    <property type="entry name" value="ABM"/>
    <property type="match status" value="1"/>
</dbReference>
<dbReference type="Pfam" id="PF03992">
    <property type="entry name" value="ABM"/>
    <property type="match status" value="1"/>
</dbReference>
<dbReference type="InterPro" id="IPR011008">
    <property type="entry name" value="Dimeric_a/b-barrel"/>
</dbReference>
<sequence>MKEPFYIMAIRPPVIEAIQPFTEYVQANEPGCLHYQMFQPADAEPGNGAIIFIEQWKDMEALEQHRAGEQYRALMARAKNEGLLTGPPDVKVLQPVGGFGPR</sequence>
<dbReference type="Gene3D" id="3.30.70.100">
    <property type="match status" value="1"/>
</dbReference>
<dbReference type="SUPFAM" id="SSF54909">
    <property type="entry name" value="Dimeric alpha+beta barrel"/>
    <property type="match status" value="1"/>
</dbReference>
<dbReference type="AlphaFoldDB" id="A0A0D2CUD1"/>
<dbReference type="GeneID" id="27346186"/>
<keyword evidence="3" id="KW-1185">Reference proteome</keyword>
<evidence type="ECO:0000313" key="3">
    <source>
        <dbReference type="Proteomes" id="UP000054466"/>
    </source>
</evidence>
<protein>
    <recommendedName>
        <fullName evidence="1">ABM domain-containing protein</fullName>
    </recommendedName>
</protein>
<dbReference type="PANTHER" id="PTHR40624">
    <property type="entry name" value="BIOSYNTHESIS MONOOXYGENASE, PUTATIVE (AFU_ORTHOLOGUE AFUA_1G12025)-RELATED"/>
    <property type="match status" value="1"/>
</dbReference>
<organism evidence="2 3">
    <name type="scientific">Cladophialophora immunda</name>
    <dbReference type="NCBI Taxonomy" id="569365"/>
    <lineage>
        <taxon>Eukaryota</taxon>
        <taxon>Fungi</taxon>
        <taxon>Dikarya</taxon>
        <taxon>Ascomycota</taxon>
        <taxon>Pezizomycotina</taxon>
        <taxon>Eurotiomycetes</taxon>
        <taxon>Chaetothyriomycetidae</taxon>
        <taxon>Chaetothyriales</taxon>
        <taxon>Herpotrichiellaceae</taxon>
        <taxon>Cladophialophora</taxon>
    </lineage>
</organism>
<evidence type="ECO:0000259" key="1">
    <source>
        <dbReference type="PROSITE" id="PS51725"/>
    </source>
</evidence>
<evidence type="ECO:0000313" key="2">
    <source>
        <dbReference type="EMBL" id="KIW27234.1"/>
    </source>
</evidence>
<dbReference type="HOGENOM" id="CLU_131496_6_4_1"/>
<proteinExistence type="predicted"/>
<accession>A0A0D2CUD1</accession>
<dbReference type="VEuPathDB" id="FungiDB:PV07_06992"/>